<dbReference type="InterPro" id="IPR016040">
    <property type="entry name" value="NAD(P)-bd_dom"/>
</dbReference>
<dbReference type="PANTHER" id="PTHR43355">
    <property type="entry name" value="FLAVIN REDUCTASE (NADPH)"/>
    <property type="match status" value="1"/>
</dbReference>
<keyword evidence="3" id="KW-1185">Reference proteome</keyword>
<evidence type="ECO:0000313" key="3">
    <source>
        <dbReference type="Proteomes" id="UP001229952"/>
    </source>
</evidence>
<reference evidence="2 3" key="1">
    <citation type="submission" date="2023-03" db="EMBL/GenBank/DDBJ databases">
        <title>Isolation and description of six Streptomyces strains from soil environments, able to metabolize different microbial glucans.</title>
        <authorList>
            <person name="Widen T."/>
            <person name="Larsbrink J."/>
        </authorList>
    </citation>
    <scope>NUCLEOTIDE SEQUENCE [LARGE SCALE GENOMIC DNA]</scope>
    <source>
        <strain evidence="2 3">Mut2</strain>
    </source>
</reference>
<dbReference type="PANTHER" id="PTHR43355:SF2">
    <property type="entry name" value="FLAVIN REDUCTASE (NADPH)"/>
    <property type="match status" value="1"/>
</dbReference>
<dbReference type="EMBL" id="CP120992">
    <property type="protein sequence ID" value="WLQ43008.1"/>
    <property type="molecule type" value="Genomic_DNA"/>
</dbReference>
<proteinExistence type="predicted"/>
<dbReference type="Proteomes" id="UP001229952">
    <property type="component" value="Chromosome"/>
</dbReference>
<evidence type="ECO:0000259" key="1">
    <source>
        <dbReference type="Pfam" id="PF13460"/>
    </source>
</evidence>
<dbReference type="InterPro" id="IPR036291">
    <property type="entry name" value="NAD(P)-bd_dom_sf"/>
</dbReference>
<organism evidence="2 3">
    <name type="scientific">Streptomyces laculatispora</name>
    <dbReference type="NCBI Taxonomy" id="887464"/>
    <lineage>
        <taxon>Bacteria</taxon>
        <taxon>Bacillati</taxon>
        <taxon>Actinomycetota</taxon>
        <taxon>Actinomycetes</taxon>
        <taxon>Kitasatosporales</taxon>
        <taxon>Streptomycetaceae</taxon>
        <taxon>Streptomyces</taxon>
    </lineage>
</organism>
<dbReference type="InterPro" id="IPR051606">
    <property type="entry name" value="Polyketide_Oxido-like"/>
</dbReference>
<evidence type="ECO:0000313" key="2">
    <source>
        <dbReference type="EMBL" id="WLQ43008.1"/>
    </source>
</evidence>
<dbReference type="SUPFAM" id="SSF51735">
    <property type="entry name" value="NAD(P)-binding Rossmann-fold domains"/>
    <property type="match status" value="1"/>
</dbReference>
<dbReference type="RefSeq" id="WP_306090619.1">
    <property type="nucleotide sequence ID" value="NZ_CP120992.1"/>
</dbReference>
<dbReference type="Gene3D" id="3.40.50.720">
    <property type="entry name" value="NAD(P)-binding Rossmann-like Domain"/>
    <property type="match status" value="1"/>
</dbReference>
<accession>A0ABY9I810</accession>
<gene>
    <name evidence="2" type="ORF">P8A22_25590</name>
</gene>
<name>A0ABY9I810_9ACTN</name>
<dbReference type="Pfam" id="PF13460">
    <property type="entry name" value="NAD_binding_10"/>
    <property type="match status" value="1"/>
</dbReference>
<feature type="domain" description="NAD(P)-binding" evidence="1">
    <location>
        <begin position="9"/>
        <end position="205"/>
    </location>
</feature>
<sequence length="218" mass="22306">MSSRIVIFGAGGRAGRHAVAEAVSRGHQVTAVVRDVAKYGDLAGDGVSVVAGDVTRADSVAEVAAGHDAAISAAGRLDVPADEFYVSAAHALLDGLGRVGVGRLVLIGIGTTLEVAPGVAVHETPGFPEEGLAFSLGHAAELDVLRAAETEISWLVLAPPPVFLDAEAPRTGHYRIGGNQVLPAAEGETTFPYSDLAVALIDEIETPKHHRSLTAVAA</sequence>
<protein>
    <submittedName>
        <fullName evidence="2">NAD(P)H-binding protein</fullName>
    </submittedName>
</protein>